<feature type="compositionally biased region" description="Polar residues" evidence="1">
    <location>
        <begin position="23"/>
        <end position="32"/>
    </location>
</feature>
<feature type="compositionally biased region" description="Polar residues" evidence="1">
    <location>
        <begin position="196"/>
        <end position="205"/>
    </location>
</feature>
<gene>
    <name evidence="2" type="ORF">JAAARDRAFT_67597</name>
</gene>
<name>A0A067Q502_9AGAM</name>
<dbReference type="InParanoid" id="A0A067Q502"/>
<accession>A0A067Q502</accession>
<sequence length="264" mass="29292">MERPTPHIPVSASQPRHDYFAPSPSNQSETHNPPTPGPLRAEHPASHEPLNYMMRDAVYNQPRRMPPLDYISHTPRLPVYACEAVTAPPNMEKNSRPDPPIANIRKPPHPPSMPYSHMGLYQSEDILGPDYPEYDPPPSHTGNEGEETRPELMIHAPSAPPPYPKPVGVHSWIASLNTNHGVDLGPSSAPPPCEPDQSSYPSSLGSPARPFNWIEDVTDDQPIEAVGFKRCSWCALSYRITDGKRCRCTPSDGDGERPSYFVKQ</sequence>
<proteinExistence type="predicted"/>
<evidence type="ECO:0000256" key="1">
    <source>
        <dbReference type="SAM" id="MobiDB-lite"/>
    </source>
</evidence>
<dbReference type="AlphaFoldDB" id="A0A067Q502"/>
<keyword evidence="3" id="KW-1185">Reference proteome</keyword>
<evidence type="ECO:0000313" key="3">
    <source>
        <dbReference type="Proteomes" id="UP000027265"/>
    </source>
</evidence>
<evidence type="ECO:0000313" key="2">
    <source>
        <dbReference type="EMBL" id="KDQ61235.1"/>
    </source>
</evidence>
<dbReference type="Proteomes" id="UP000027265">
    <property type="component" value="Unassembled WGS sequence"/>
</dbReference>
<organism evidence="2 3">
    <name type="scientific">Jaapia argillacea MUCL 33604</name>
    <dbReference type="NCBI Taxonomy" id="933084"/>
    <lineage>
        <taxon>Eukaryota</taxon>
        <taxon>Fungi</taxon>
        <taxon>Dikarya</taxon>
        <taxon>Basidiomycota</taxon>
        <taxon>Agaricomycotina</taxon>
        <taxon>Agaricomycetes</taxon>
        <taxon>Agaricomycetidae</taxon>
        <taxon>Jaapiales</taxon>
        <taxon>Jaapiaceae</taxon>
        <taxon>Jaapia</taxon>
    </lineage>
</organism>
<dbReference type="EMBL" id="KL197713">
    <property type="protein sequence ID" value="KDQ61235.1"/>
    <property type="molecule type" value="Genomic_DNA"/>
</dbReference>
<reference evidence="3" key="1">
    <citation type="journal article" date="2014" name="Proc. Natl. Acad. Sci. U.S.A.">
        <title>Extensive sampling of basidiomycete genomes demonstrates inadequacy of the white-rot/brown-rot paradigm for wood decay fungi.</title>
        <authorList>
            <person name="Riley R."/>
            <person name="Salamov A.A."/>
            <person name="Brown D.W."/>
            <person name="Nagy L.G."/>
            <person name="Floudas D."/>
            <person name="Held B.W."/>
            <person name="Levasseur A."/>
            <person name="Lombard V."/>
            <person name="Morin E."/>
            <person name="Otillar R."/>
            <person name="Lindquist E.A."/>
            <person name="Sun H."/>
            <person name="LaButti K.M."/>
            <person name="Schmutz J."/>
            <person name="Jabbour D."/>
            <person name="Luo H."/>
            <person name="Baker S.E."/>
            <person name="Pisabarro A.G."/>
            <person name="Walton J.D."/>
            <person name="Blanchette R.A."/>
            <person name="Henrissat B."/>
            <person name="Martin F."/>
            <person name="Cullen D."/>
            <person name="Hibbett D.S."/>
            <person name="Grigoriev I.V."/>
        </authorList>
    </citation>
    <scope>NUCLEOTIDE SEQUENCE [LARGE SCALE GENOMIC DNA]</scope>
    <source>
        <strain evidence="3">MUCL 33604</strain>
    </source>
</reference>
<dbReference type="OrthoDB" id="3214773at2759"/>
<feature type="region of interest" description="Disordered" evidence="1">
    <location>
        <begin position="182"/>
        <end position="205"/>
    </location>
</feature>
<feature type="region of interest" description="Disordered" evidence="1">
    <location>
        <begin position="1"/>
        <end position="48"/>
    </location>
</feature>
<protein>
    <submittedName>
        <fullName evidence="2">Uncharacterized protein</fullName>
    </submittedName>
</protein>
<dbReference type="HOGENOM" id="CLU_1053958_0_0_1"/>